<dbReference type="EMBL" id="CM031821">
    <property type="protein sequence ID" value="KAG6631611.1"/>
    <property type="molecule type" value="Genomic_DNA"/>
</dbReference>
<evidence type="ECO:0000313" key="1">
    <source>
        <dbReference type="EMBL" id="KAG6631611.1"/>
    </source>
</evidence>
<dbReference type="AlphaFoldDB" id="A0A8T1NPH9"/>
<accession>A0A8T1NPH9</accession>
<keyword evidence="2" id="KW-1185">Reference proteome</keyword>
<comment type="caution">
    <text evidence="1">The sequence shown here is derived from an EMBL/GenBank/DDBJ whole genome shotgun (WGS) entry which is preliminary data.</text>
</comment>
<proteinExistence type="predicted"/>
<sequence length="58" mass="6697">MHYFDLEGKHRQPMQRSKKMNFLYPISSNLDDNGSQSSPTCPVFFCFVNCSGRCMMIA</sequence>
<evidence type="ECO:0000313" key="2">
    <source>
        <dbReference type="Proteomes" id="UP000811609"/>
    </source>
</evidence>
<reference evidence="1" key="1">
    <citation type="submission" date="2020-12" db="EMBL/GenBank/DDBJ databases">
        <title>WGS assembly of Carya illinoinensis cv. Pawnee.</title>
        <authorList>
            <person name="Platts A."/>
            <person name="Shu S."/>
            <person name="Wright S."/>
            <person name="Barry K."/>
            <person name="Edger P."/>
            <person name="Pires J.C."/>
            <person name="Schmutz J."/>
        </authorList>
    </citation>
    <scope>NUCLEOTIDE SEQUENCE</scope>
    <source>
        <tissue evidence="1">Leaf</tissue>
    </source>
</reference>
<gene>
    <name evidence="1" type="ORF">CIPAW_13G102900</name>
</gene>
<name>A0A8T1NPH9_CARIL</name>
<organism evidence="1 2">
    <name type="scientific">Carya illinoinensis</name>
    <name type="common">Pecan</name>
    <dbReference type="NCBI Taxonomy" id="32201"/>
    <lineage>
        <taxon>Eukaryota</taxon>
        <taxon>Viridiplantae</taxon>
        <taxon>Streptophyta</taxon>
        <taxon>Embryophyta</taxon>
        <taxon>Tracheophyta</taxon>
        <taxon>Spermatophyta</taxon>
        <taxon>Magnoliopsida</taxon>
        <taxon>eudicotyledons</taxon>
        <taxon>Gunneridae</taxon>
        <taxon>Pentapetalae</taxon>
        <taxon>rosids</taxon>
        <taxon>fabids</taxon>
        <taxon>Fagales</taxon>
        <taxon>Juglandaceae</taxon>
        <taxon>Carya</taxon>
    </lineage>
</organism>
<protein>
    <submittedName>
        <fullName evidence="1">Uncharacterized protein</fullName>
    </submittedName>
</protein>
<dbReference type="Proteomes" id="UP000811609">
    <property type="component" value="Chromosome 13"/>
</dbReference>